<dbReference type="GO" id="GO:0016020">
    <property type="term" value="C:membrane"/>
    <property type="evidence" value="ECO:0007669"/>
    <property type="project" value="UniProtKB-SubCell"/>
</dbReference>
<reference evidence="10 11" key="1">
    <citation type="submission" date="2016-10" db="EMBL/GenBank/DDBJ databases">
        <authorList>
            <person name="de Groot N.N."/>
        </authorList>
    </citation>
    <scope>NUCLEOTIDE SEQUENCE [LARGE SCALE GENOMIC DNA]</scope>
    <source>
        <strain evidence="10 11">DSM 17890</strain>
    </source>
</reference>
<evidence type="ECO:0000256" key="2">
    <source>
        <dbReference type="ARBA" id="ARBA00005005"/>
    </source>
</evidence>
<dbReference type="SUPFAM" id="SSF56801">
    <property type="entry name" value="Acetyl-CoA synthetase-like"/>
    <property type="match status" value="1"/>
</dbReference>
<organism evidence="10 11">
    <name type="scientific">Albimonas donghaensis</name>
    <dbReference type="NCBI Taxonomy" id="356660"/>
    <lineage>
        <taxon>Bacteria</taxon>
        <taxon>Pseudomonadati</taxon>
        <taxon>Pseudomonadota</taxon>
        <taxon>Alphaproteobacteria</taxon>
        <taxon>Rhodobacterales</taxon>
        <taxon>Paracoccaceae</taxon>
        <taxon>Albimonas</taxon>
    </lineage>
</organism>
<evidence type="ECO:0000259" key="9">
    <source>
        <dbReference type="Pfam" id="PF13193"/>
    </source>
</evidence>
<dbReference type="Gene3D" id="3.30.300.30">
    <property type="match status" value="1"/>
</dbReference>
<dbReference type="EMBL" id="FNMZ01000002">
    <property type="protein sequence ID" value="SDW67235.1"/>
    <property type="molecule type" value="Genomic_DNA"/>
</dbReference>
<evidence type="ECO:0000313" key="11">
    <source>
        <dbReference type="Proteomes" id="UP000199118"/>
    </source>
</evidence>
<keyword evidence="4" id="KW-0472">Membrane</keyword>
<dbReference type="InterPro" id="IPR025110">
    <property type="entry name" value="AMP-bd_C"/>
</dbReference>
<dbReference type="RefSeq" id="WP_092680343.1">
    <property type="nucleotide sequence ID" value="NZ_FNMZ01000002.1"/>
</dbReference>
<protein>
    <recommendedName>
        <fullName evidence="6">Long-chain-fatty-acid--CoA ligase</fullName>
        <ecNumber evidence="5">6.2.1.3</ecNumber>
    </recommendedName>
    <alternativeName>
        <fullName evidence="7">Long-chain acyl-CoA synthetase</fullName>
    </alternativeName>
</protein>
<dbReference type="InterPro" id="IPR045851">
    <property type="entry name" value="AMP-bd_C_sf"/>
</dbReference>
<name>A0A1H2VFU5_9RHOB</name>
<keyword evidence="11" id="KW-1185">Reference proteome</keyword>
<dbReference type="Gene3D" id="3.40.50.12780">
    <property type="entry name" value="N-terminal domain of ligase-like"/>
    <property type="match status" value="1"/>
</dbReference>
<dbReference type="OrthoDB" id="9803968at2"/>
<dbReference type="PANTHER" id="PTHR43767">
    <property type="entry name" value="LONG-CHAIN-FATTY-ACID--COA LIGASE"/>
    <property type="match status" value="1"/>
</dbReference>
<dbReference type="Proteomes" id="UP000199118">
    <property type="component" value="Unassembled WGS sequence"/>
</dbReference>
<dbReference type="Pfam" id="PF00501">
    <property type="entry name" value="AMP-binding"/>
    <property type="match status" value="1"/>
</dbReference>
<evidence type="ECO:0000313" key="10">
    <source>
        <dbReference type="EMBL" id="SDW67235.1"/>
    </source>
</evidence>
<evidence type="ECO:0000256" key="1">
    <source>
        <dbReference type="ARBA" id="ARBA00004170"/>
    </source>
</evidence>
<feature type="domain" description="AMP-binding enzyme C-terminal" evidence="9">
    <location>
        <begin position="460"/>
        <end position="535"/>
    </location>
</feature>
<dbReference type="InterPro" id="IPR050237">
    <property type="entry name" value="ATP-dep_AMP-bd_enzyme"/>
</dbReference>
<dbReference type="InterPro" id="IPR000873">
    <property type="entry name" value="AMP-dep_synth/lig_dom"/>
</dbReference>
<evidence type="ECO:0000256" key="4">
    <source>
        <dbReference type="ARBA" id="ARBA00023136"/>
    </source>
</evidence>
<dbReference type="PANTHER" id="PTHR43767:SF8">
    <property type="entry name" value="LONG-CHAIN-FATTY-ACID--COA LIGASE"/>
    <property type="match status" value="1"/>
</dbReference>
<evidence type="ECO:0000256" key="7">
    <source>
        <dbReference type="ARBA" id="ARBA00042773"/>
    </source>
</evidence>
<comment type="pathway">
    <text evidence="2">Lipid metabolism; fatty acid beta-oxidation.</text>
</comment>
<dbReference type="InterPro" id="IPR020845">
    <property type="entry name" value="AMP-binding_CS"/>
</dbReference>
<evidence type="ECO:0000256" key="5">
    <source>
        <dbReference type="ARBA" id="ARBA00026121"/>
    </source>
</evidence>
<dbReference type="Pfam" id="PF13193">
    <property type="entry name" value="AMP-binding_C"/>
    <property type="match status" value="1"/>
</dbReference>
<evidence type="ECO:0000259" key="8">
    <source>
        <dbReference type="Pfam" id="PF00501"/>
    </source>
</evidence>
<dbReference type="GO" id="GO:0004467">
    <property type="term" value="F:long-chain fatty acid-CoA ligase activity"/>
    <property type="evidence" value="ECO:0007669"/>
    <property type="project" value="UniProtKB-EC"/>
</dbReference>
<dbReference type="PROSITE" id="PS00455">
    <property type="entry name" value="AMP_BINDING"/>
    <property type="match status" value="1"/>
</dbReference>
<sequence length="552" mass="59899">MLDDMPAWARWYAEGVDPHFTPEATTVNRQFEMFTQAFADRPALDYNDHVLTYAAFRTECARLANALRARGIGPGDVVALYLPNTLFHPLFFFATLLTGATVTHLSPLDALRELEHKIHDSGARMIVALSFAPFGPRVVELLDTGALSEAVLCDDALFGGPAGAIPDDPRVTSWPALIEGAGTELSVHDAAPGDRALLQYTGGTTGLPKAAVLTHATLAAAVQIYEYAWLNDPDRLEGAASLTVSPFFHIMGLTSILMTRLKTGTSIVIHQRFDANRVVDDIERKRIVSTGGVPTMWIAIANMPGIETRDLSSLRSIGSGGAPMPVEIVRKIKALTGLDMRGGWGMTETGAAGTSIPASHAWEKRASIGIPLPGVALEIVDVDDPTRVLPVGETGEMRIKSPAVMTHYHDNPEETARSFVDGWFLTGDIGHFDEDGFLYLVDRKKDLILSGGYNVYPQAIEQAIHAHPDVAEVMVIGVPDDYRGESARAYVVLKPGAAEFDLAALRVFLDDRLGRHEMPQGLEFTTSLPRTPVGKYSRKMLRDQVLKAPDGA</sequence>
<dbReference type="InterPro" id="IPR042099">
    <property type="entry name" value="ANL_N_sf"/>
</dbReference>
<proteinExistence type="predicted"/>
<keyword evidence="3" id="KW-0436">Ligase</keyword>
<evidence type="ECO:0000256" key="6">
    <source>
        <dbReference type="ARBA" id="ARBA00039545"/>
    </source>
</evidence>
<feature type="domain" description="AMP-dependent synthetase/ligase" evidence="8">
    <location>
        <begin position="34"/>
        <end position="408"/>
    </location>
</feature>
<accession>A0A1H2VFU5</accession>
<dbReference type="AlphaFoldDB" id="A0A1H2VFU5"/>
<gene>
    <name evidence="10" type="ORF">SAMN05444336_10257</name>
</gene>
<evidence type="ECO:0000256" key="3">
    <source>
        <dbReference type="ARBA" id="ARBA00022598"/>
    </source>
</evidence>
<dbReference type="EC" id="6.2.1.3" evidence="5"/>
<dbReference type="STRING" id="356660.SAMN05444336_10257"/>
<comment type="subcellular location">
    <subcellularLocation>
        <location evidence="1">Membrane</location>
        <topology evidence="1">Peripheral membrane protein</topology>
    </subcellularLocation>
</comment>